<name>S3ZF83_9ACTN</name>
<accession>S3ZF83</accession>
<dbReference type="AlphaFoldDB" id="S3ZF83"/>
<dbReference type="PATRIC" id="fig|1286094.4.peg.4552"/>
<protein>
    <submittedName>
        <fullName evidence="2">Uncharacterized protein</fullName>
    </submittedName>
</protein>
<comment type="caution">
    <text evidence="2">The sequence shown here is derived from an EMBL/GenBank/DDBJ whole genome shotgun (WGS) entry which is preliminary data.</text>
</comment>
<evidence type="ECO:0000313" key="3">
    <source>
        <dbReference type="Proteomes" id="UP000014629"/>
    </source>
</evidence>
<reference evidence="2 3" key="1">
    <citation type="submission" date="2013-02" db="EMBL/GenBank/DDBJ databases">
        <title>Draft Genome Sequence of Streptomyces aurantiacus, Which Produces Setomimycin.</title>
        <authorList>
            <person name="Gruening B.A."/>
            <person name="Praeg A."/>
            <person name="Erxleben A."/>
            <person name="Guenther S."/>
            <person name="Mueller M."/>
        </authorList>
    </citation>
    <scope>NUCLEOTIDE SEQUENCE [LARGE SCALE GENOMIC DNA]</scope>
    <source>
        <strain evidence="2 3">JA 4570</strain>
    </source>
</reference>
<keyword evidence="3" id="KW-1185">Reference proteome</keyword>
<organism evidence="2 3">
    <name type="scientific">Streptomyces aurantiacus JA 4570</name>
    <dbReference type="NCBI Taxonomy" id="1286094"/>
    <lineage>
        <taxon>Bacteria</taxon>
        <taxon>Bacillati</taxon>
        <taxon>Actinomycetota</taxon>
        <taxon>Actinomycetes</taxon>
        <taxon>Kitasatosporales</taxon>
        <taxon>Streptomycetaceae</taxon>
        <taxon>Streptomyces</taxon>
        <taxon>Streptomyces aurantiacus group</taxon>
    </lineage>
</organism>
<gene>
    <name evidence="2" type="ORF">STRAU_4606</name>
</gene>
<proteinExistence type="predicted"/>
<feature type="compositionally biased region" description="Basic residues" evidence="1">
    <location>
        <begin position="27"/>
        <end position="38"/>
    </location>
</feature>
<evidence type="ECO:0000256" key="1">
    <source>
        <dbReference type="SAM" id="MobiDB-lite"/>
    </source>
</evidence>
<dbReference type="EMBL" id="AOPZ01000239">
    <property type="protein sequence ID" value="EPH42326.1"/>
    <property type="molecule type" value="Genomic_DNA"/>
</dbReference>
<sequence>MSHGGDCPCGRPTSANGLPGGPSPPARWRRRPGGTRPA</sequence>
<evidence type="ECO:0000313" key="2">
    <source>
        <dbReference type="EMBL" id="EPH42326.1"/>
    </source>
</evidence>
<feature type="region of interest" description="Disordered" evidence="1">
    <location>
        <begin position="1"/>
        <end position="38"/>
    </location>
</feature>
<dbReference type="Proteomes" id="UP000014629">
    <property type="component" value="Unassembled WGS sequence"/>
</dbReference>